<dbReference type="GO" id="GO:0005768">
    <property type="term" value="C:endosome"/>
    <property type="evidence" value="ECO:0007669"/>
    <property type="project" value="TreeGrafter"/>
</dbReference>
<dbReference type="PRINTS" id="PR01084">
    <property type="entry name" value="NAHEXCHNGR"/>
</dbReference>
<dbReference type="GO" id="GO:0015385">
    <property type="term" value="F:sodium:proton antiporter activity"/>
    <property type="evidence" value="ECO:0007669"/>
    <property type="project" value="InterPro"/>
</dbReference>
<dbReference type="GO" id="GO:0005886">
    <property type="term" value="C:plasma membrane"/>
    <property type="evidence" value="ECO:0007669"/>
    <property type="project" value="TreeGrafter"/>
</dbReference>
<feature type="region of interest" description="Disordered" evidence="12">
    <location>
        <begin position="567"/>
        <end position="647"/>
    </location>
</feature>
<feature type="transmembrane region" description="Helical" evidence="13">
    <location>
        <begin position="25"/>
        <end position="47"/>
    </location>
</feature>
<feature type="transmembrane region" description="Helical" evidence="13">
    <location>
        <begin position="387"/>
        <end position="407"/>
    </location>
</feature>
<keyword evidence="16" id="KW-1185">Reference proteome</keyword>
<dbReference type="PANTHER" id="PTHR10110">
    <property type="entry name" value="SODIUM/HYDROGEN EXCHANGER"/>
    <property type="match status" value="1"/>
</dbReference>
<feature type="compositionally biased region" description="Polar residues" evidence="12">
    <location>
        <begin position="491"/>
        <end position="501"/>
    </location>
</feature>
<dbReference type="GO" id="GO:0015386">
    <property type="term" value="F:potassium:proton antiporter activity"/>
    <property type="evidence" value="ECO:0007669"/>
    <property type="project" value="TreeGrafter"/>
</dbReference>
<keyword evidence="3 11" id="KW-0812">Transmembrane</keyword>
<dbReference type="EMBL" id="BFEA01001022">
    <property type="protein sequence ID" value="GBG92242.1"/>
    <property type="molecule type" value="Genomic_DNA"/>
</dbReference>
<evidence type="ECO:0000256" key="6">
    <source>
        <dbReference type="ARBA" id="ARBA00023065"/>
    </source>
</evidence>
<feature type="compositionally biased region" description="Gly residues" evidence="12">
    <location>
        <begin position="463"/>
        <end position="487"/>
    </location>
</feature>
<feature type="transmembrane region" description="Helical" evidence="13">
    <location>
        <begin position="345"/>
        <end position="366"/>
    </location>
</feature>
<dbReference type="Pfam" id="PF00999">
    <property type="entry name" value="Na_H_Exchanger"/>
    <property type="match status" value="1"/>
</dbReference>
<evidence type="ECO:0000256" key="10">
    <source>
        <dbReference type="ARBA" id="ARBA00047912"/>
    </source>
</evidence>
<feature type="transmembrane region" description="Helical" evidence="13">
    <location>
        <begin position="185"/>
        <end position="204"/>
    </location>
</feature>
<sequence length="702" mass="75468">MALASEMAMGENSTTSGEGGSGNDLASLSIMVQLVLLIMTFIIGHILRRRQILVISEAAAALLLGVLVGFTVTLHENAGGFRDWIDFNNEFFFYFLLPPIIFESGWSLRPKRFFANFGGILMFAIIGTAISAFVIAILMYFAGQSGHGIASLPFLECLVFGSLISATDPVTVLAIFQELGADPDLYALVFGESVLNDAVAIVLYRTVKEFLDTPVSDRRVLSAIWFFCVILMGSFAIGVIVSLVSALILKYGGFKQANLGVLEACIVSLFPYVAYMMADAAKLSGIVAILFAGITMRHYTNPNLSKEGQKITTTFFAMMAKLAETFIFIYMGLAVFVESHTWSSYKFALCSIAVTLLARVFNIYPLSSIVNLFREKSQRIPMTHQHALWFSGLRGALAFALSVQSITDLADGHGKVLNTATLIMVLFTVVFIGGGTPATLKVLKIQCGIPHHEREELATETENGGGGGGPPHPGGGPEGPGGGGPGGHPRSSLNWRRTSGVSEDGGGVFEKQDEAEDIFHKKPFERQRVNMKKRMRKLKSEARKLKKDASFTSLDKKYLKPFFISSQRPLLGPHSGPEAQNHQDSIHASVGSGQGHSRKGEGNQGPITDWILEGLGCPGPNLGGRDGAQDSPKGPETELSLPSGLTQHKKIVGGIPQTAEPEHTHLDKLRGGEDVVLTVGERGEGGGSSRVKKGDFGGSTAK</sequence>
<feature type="transmembrane region" description="Helical" evidence="13">
    <location>
        <begin position="91"/>
        <end position="108"/>
    </location>
</feature>
<dbReference type="GO" id="GO:0051453">
    <property type="term" value="P:regulation of intracellular pH"/>
    <property type="evidence" value="ECO:0007669"/>
    <property type="project" value="TreeGrafter"/>
</dbReference>
<feature type="domain" description="Cation/H+ exchanger transmembrane" evidence="14">
    <location>
        <begin position="41"/>
        <end position="441"/>
    </location>
</feature>
<evidence type="ECO:0000256" key="11">
    <source>
        <dbReference type="RuleBase" id="RU003722"/>
    </source>
</evidence>
<evidence type="ECO:0000256" key="2">
    <source>
        <dbReference type="ARBA" id="ARBA00022448"/>
    </source>
</evidence>
<feature type="region of interest" description="Disordered" evidence="12">
    <location>
        <begin position="679"/>
        <end position="702"/>
    </location>
</feature>
<protein>
    <recommendedName>
        <fullName evidence="11">Sodium/hydrogen exchanger</fullName>
    </recommendedName>
</protein>
<keyword evidence="5" id="KW-0915">Sodium</keyword>
<accession>A0A388MCN6</accession>
<evidence type="ECO:0000256" key="12">
    <source>
        <dbReference type="SAM" id="MobiDB-lite"/>
    </source>
</evidence>
<evidence type="ECO:0000256" key="13">
    <source>
        <dbReference type="SAM" id="Phobius"/>
    </source>
</evidence>
<dbReference type="STRING" id="69332.A0A388MCN6"/>
<evidence type="ECO:0000256" key="7">
    <source>
        <dbReference type="ARBA" id="ARBA00023136"/>
    </source>
</evidence>
<evidence type="ECO:0000256" key="8">
    <source>
        <dbReference type="ARBA" id="ARBA00023201"/>
    </source>
</evidence>
<evidence type="ECO:0000256" key="4">
    <source>
        <dbReference type="ARBA" id="ARBA00022989"/>
    </source>
</evidence>
<dbReference type="OMA" id="FVESHTW"/>
<dbReference type="NCBIfam" id="TIGR00840">
    <property type="entry name" value="b_cpa1"/>
    <property type="match status" value="1"/>
</dbReference>
<evidence type="ECO:0000313" key="16">
    <source>
        <dbReference type="Proteomes" id="UP000265515"/>
    </source>
</evidence>
<proteinExistence type="inferred from homology"/>
<comment type="subcellular location">
    <subcellularLocation>
        <location evidence="1">Membrane</location>
        <topology evidence="1">Multi-pass membrane protein</topology>
    </subcellularLocation>
</comment>
<keyword evidence="7 13" id="KW-0472">Membrane</keyword>
<evidence type="ECO:0000256" key="1">
    <source>
        <dbReference type="ARBA" id="ARBA00004141"/>
    </source>
</evidence>
<dbReference type="GO" id="GO:0098719">
    <property type="term" value="P:sodium ion import across plasma membrane"/>
    <property type="evidence" value="ECO:0007669"/>
    <property type="project" value="TreeGrafter"/>
</dbReference>
<feature type="transmembrane region" description="Helical" evidence="13">
    <location>
        <begin position="311"/>
        <end position="333"/>
    </location>
</feature>
<dbReference type="AlphaFoldDB" id="A0A388MCN6"/>
<feature type="transmembrane region" description="Helical" evidence="13">
    <location>
        <begin position="52"/>
        <end position="71"/>
    </location>
</feature>
<name>A0A388MCN6_CHABU</name>
<feature type="transmembrane region" description="Helical" evidence="13">
    <location>
        <begin position="280"/>
        <end position="299"/>
    </location>
</feature>
<keyword evidence="6 11" id="KW-0406">Ion transport</keyword>
<evidence type="ECO:0000256" key="3">
    <source>
        <dbReference type="ARBA" id="ARBA00022692"/>
    </source>
</evidence>
<keyword evidence="2 11" id="KW-0813">Transport</keyword>
<dbReference type="Gramene" id="GBG92242">
    <property type="protein sequence ID" value="GBG92242"/>
    <property type="gene ID" value="CBR_g54785"/>
</dbReference>
<feature type="transmembrane region" description="Helical" evidence="13">
    <location>
        <begin position="419"/>
        <end position="440"/>
    </location>
</feature>
<dbReference type="InterPro" id="IPR006153">
    <property type="entry name" value="Cation/H_exchanger_TM"/>
</dbReference>
<gene>
    <name evidence="15" type="ORF">CBR_g54785</name>
</gene>
<feature type="region of interest" description="Disordered" evidence="12">
    <location>
        <begin position="1"/>
        <end position="21"/>
    </location>
</feature>
<dbReference type="Gene3D" id="6.10.140.1330">
    <property type="match status" value="1"/>
</dbReference>
<organism evidence="15 16">
    <name type="scientific">Chara braunii</name>
    <name type="common">Braun's stonewort</name>
    <dbReference type="NCBI Taxonomy" id="69332"/>
    <lineage>
        <taxon>Eukaryota</taxon>
        <taxon>Viridiplantae</taxon>
        <taxon>Streptophyta</taxon>
        <taxon>Charophyceae</taxon>
        <taxon>Charales</taxon>
        <taxon>Characeae</taxon>
        <taxon>Chara</taxon>
    </lineage>
</organism>
<dbReference type="InterPro" id="IPR004709">
    <property type="entry name" value="NaH_exchanger"/>
</dbReference>
<comment type="catalytic activity">
    <reaction evidence="9">
        <text>Na(+)(in) + H(+)(out) = Na(+)(out) + H(+)(in)</text>
        <dbReference type="Rhea" id="RHEA:29419"/>
        <dbReference type="ChEBI" id="CHEBI:15378"/>
        <dbReference type="ChEBI" id="CHEBI:29101"/>
    </reaction>
</comment>
<feature type="transmembrane region" description="Helical" evidence="13">
    <location>
        <begin position="120"/>
        <end position="141"/>
    </location>
</feature>
<evidence type="ECO:0000256" key="5">
    <source>
        <dbReference type="ARBA" id="ARBA00023053"/>
    </source>
</evidence>
<feature type="region of interest" description="Disordered" evidence="12">
    <location>
        <begin position="456"/>
        <end position="513"/>
    </location>
</feature>
<evidence type="ECO:0000256" key="9">
    <source>
        <dbReference type="ARBA" id="ARBA00047524"/>
    </source>
</evidence>
<dbReference type="OrthoDB" id="196264at2759"/>
<keyword evidence="4 13" id="KW-1133">Transmembrane helix</keyword>
<keyword evidence="8 11" id="KW-0739">Sodium transport</keyword>
<dbReference type="PANTHER" id="PTHR10110:SF187">
    <property type="entry name" value="SODIUM_HYDROGEN EXCHANGER"/>
    <property type="match status" value="1"/>
</dbReference>
<evidence type="ECO:0000259" key="14">
    <source>
        <dbReference type="Pfam" id="PF00999"/>
    </source>
</evidence>
<feature type="transmembrane region" description="Helical" evidence="13">
    <location>
        <begin position="224"/>
        <end position="249"/>
    </location>
</feature>
<dbReference type="Proteomes" id="UP000265515">
    <property type="component" value="Unassembled WGS sequence"/>
</dbReference>
<dbReference type="InterPro" id="IPR018422">
    <property type="entry name" value="Cation/H_exchanger_CPA1"/>
</dbReference>
<reference evidence="15 16" key="1">
    <citation type="journal article" date="2018" name="Cell">
        <title>The Chara Genome: Secondary Complexity and Implications for Plant Terrestrialization.</title>
        <authorList>
            <person name="Nishiyama T."/>
            <person name="Sakayama H."/>
            <person name="Vries J.D."/>
            <person name="Buschmann H."/>
            <person name="Saint-Marcoux D."/>
            <person name="Ullrich K.K."/>
            <person name="Haas F.B."/>
            <person name="Vanderstraeten L."/>
            <person name="Becker D."/>
            <person name="Lang D."/>
            <person name="Vosolsobe S."/>
            <person name="Rombauts S."/>
            <person name="Wilhelmsson P.K.I."/>
            <person name="Janitza P."/>
            <person name="Kern R."/>
            <person name="Heyl A."/>
            <person name="Rumpler F."/>
            <person name="Villalobos L.I.A.C."/>
            <person name="Clay J.M."/>
            <person name="Skokan R."/>
            <person name="Toyoda A."/>
            <person name="Suzuki Y."/>
            <person name="Kagoshima H."/>
            <person name="Schijlen E."/>
            <person name="Tajeshwar N."/>
            <person name="Catarino B."/>
            <person name="Hetherington A.J."/>
            <person name="Saltykova A."/>
            <person name="Bonnot C."/>
            <person name="Breuninger H."/>
            <person name="Symeonidi A."/>
            <person name="Radhakrishnan G.V."/>
            <person name="Van Nieuwerburgh F."/>
            <person name="Deforce D."/>
            <person name="Chang C."/>
            <person name="Karol K.G."/>
            <person name="Hedrich R."/>
            <person name="Ulvskov P."/>
            <person name="Glockner G."/>
            <person name="Delwiche C.F."/>
            <person name="Petrasek J."/>
            <person name="Van de Peer Y."/>
            <person name="Friml J."/>
            <person name="Beilby M."/>
            <person name="Dolan L."/>
            <person name="Kohara Y."/>
            <person name="Sugano S."/>
            <person name="Fujiyama A."/>
            <person name="Delaux P.-M."/>
            <person name="Quint M."/>
            <person name="TheiBen G."/>
            <person name="Hagemann M."/>
            <person name="Harholt J."/>
            <person name="Dunand C."/>
            <person name="Zachgo S."/>
            <person name="Langdale J."/>
            <person name="Maumus F."/>
            <person name="Straeten D.V.D."/>
            <person name="Gould S.B."/>
            <person name="Rensing S.A."/>
        </authorList>
    </citation>
    <scope>NUCLEOTIDE SEQUENCE [LARGE SCALE GENOMIC DNA]</scope>
    <source>
        <strain evidence="15 16">S276</strain>
    </source>
</reference>
<comment type="similarity">
    <text evidence="11">Belongs to the monovalent cation:proton antiporter 1 (CPA1) transporter (TC 2.A.36) family.</text>
</comment>
<keyword evidence="11" id="KW-0050">Antiport</keyword>
<comment type="catalytic activity">
    <reaction evidence="10">
        <text>K(+)(in) + H(+)(out) = K(+)(out) + H(+)(in)</text>
        <dbReference type="Rhea" id="RHEA:29467"/>
        <dbReference type="ChEBI" id="CHEBI:15378"/>
        <dbReference type="ChEBI" id="CHEBI:29103"/>
    </reaction>
</comment>
<comment type="caution">
    <text evidence="15">The sequence shown here is derived from an EMBL/GenBank/DDBJ whole genome shotgun (WGS) entry which is preliminary data.</text>
</comment>
<evidence type="ECO:0000313" key="15">
    <source>
        <dbReference type="EMBL" id="GBG92242.1"/>
    </source>
</evidence>